<feature type="transmembrane region" description="Helical" evidence="1">
    <location>
        <begin position="143"/>
        <end position="171"/>
    </location>
</feature>
<name>A0ABW2RG64_9BACL</name>
<protein>
    <submittedName>
        <fullName evidence="2">ABC transporter permease</fullName>
    </submittedName>
</protein>
<keyword evidence="3" id="KW-1185">Reference proteome</keyword>
<dbReference type="PANTHER" id="PTHR36833:SF1">
    <property type="entry name" value="INTEGRAL MEMBRANE TRANSPORT PROTEIN"/>
    <property type="match status" value="1"/>
</dbReference>
<feature type="transmembrane region" description="Helical" evidence="1">
    <location>
        <begin position="23"/>
        <end position="45"/>
    </location>
</feature>
<sequence length="262" mass="29194">MLKLYGVLVRASLRASMQYKTDFLLSALSHGIIMVTDFVLLAAILLKFDDIVGWSLAEVGLLYGISTITMSLYRLLAPELHEFEKYMIQGEFDQLLIRPVSPLFLLLARKLDLGRIGGVVQGVLVLGYSFTHLGTSLKVVWELLLYLPITLLSGLLISFALSIVTATVGFWTERIRDFQSFTLYAPYNAANFPLSIYPDWLKGLFLSILPVGFMNYLPIATLLGKGGHPLTLFISPFFACVFLAGALGFWRFGLRHYHGTGS</sequence>
<feature type="transmembrane region" description="Helical" evidence="1">
    <location>
        <begin position="230"/>
        <end position="250"/>
    </location>
</feature>
<evidence type="ECO:0000313" key="2">
    <source>
        <dbReference type="EMBL" id="MFC7439962.1"/>
    </source>
</evidence>
<accession>A0ABW2RG64</accession>
<dbReference type="RefSeq" id="WP_379863167.1">
    <property type="nucleotide sequence ID" value="NZ_JBHTBW010000006.1"/>
</dbReference>
<proteinExistence type="predicted"/>
<feature type="transmembrane region" description="Helical" evidence="1">
    <location>
        <begin position="113"/>
        <end position="131"/>
    </location>
</feature>
<comment type="caution">
    <text evidence="2">The sequence shown here is derived from an EMBL/GenBank/DDBJ whole genome shotgun (WGS) entry which is preliminary data.</text>
</comment>
<evidence type="ECO:0000256" key="1">
    <source>
        <dbReference type="SAM" id="Phobius"/>
    </source>
</evidence>
<keyword evidence="1" id="KW-0472">Membrane</keyword>
<dbReference type="EMBL" id="JBHTBW010000006">
    <property type="protein sequence ID" value="MFC7439962.1"/>
    <property type="molecule type" value="Genomic_DNA"/>
</dbReference>
<gene>
    <name evidence="2" type="ORF">ACFQNG_02130</name>
</gene>
<reference evidence="3" key="1">
    <citation type="journal article" date="2019" name="Int. J. Syst. Evol. Microbiol.">
        <title>The Global Catalogue of Microorganisms (GCM) 10K type strain sequencing project: providing services to taxonomists for standard genome sequencing and annotation.</title>
        <authorList>
            <consortium name="The Broad Institute Genomics Platform"/>
            <consortium name="The Broad Institute Genome Sequencing Center for Infectious Disease"/>
            <person name="Wu L."/>
            <person name="Ma J."/>
        </authorList>
    </citation>
    <scope>NUCLEOTIDE SEQUENCE [LARGE SCALE GENOMIC DNA]</scope>
    <source>
        <strain evidence="3">CGMCC 1.12942</strain>
    </source>
</reference>
<dbReference type="InterPro" id="IPR010390">
    <property type="entry name" value="ABC-2_transporter-like"/>
</dbReference>
<keyword evidence="1" id="KW-0812">Transmembrane</keyword>
<organism evidence="2 3">
    <name type="scientific">Laceyella putida</name>
    <dbReference type="NCBI Taxonomy" id="110101"/>
    <lineage>
        <taxon>Bacteria</taxon>
        <taxon>Bacillati</taxon>
        <taxon>Bacillota</taxon>
        <taxon>Bacilli</taxon>
        <taxon>Bacillales</taxon>
        <taxon>Thermoactinomycetaceae</taxon>
        <taxon>Laceyella</taxon>
    </lineage>
</organism>
<dbReference type="PANTHER" id="PTHR36833">
    <property type="entry name" value="SLR0610 PROTEIN-RELATED"/>
    <property type="match status" value="1"/>
</dbReference>
<dbReference type="Pfam" id="PF06182">
    <property type="entry name" value="ABC2_membrane_6"/>
    <property type="match status" value="1"/>
</dbReference>
<feature type="transmembrane region" description="Helical" evidence="1">
    <location>
        <begin position="51"/>
        <end position="76"/>
    </location>
</feature>
<evidence type="ECO:0000313" key="3">
    <source>
        <dbReference type="Proteomes" id="UP001596500"/>
    </source>
</evidence>
<keyword evidence="1" id="KW-1133">Transmembrane helix</keyword>
<dbReference type="Proteomes" id="UP001596500">
    <property type="component" value="Unassembled WGS sequence"/>
</dbReference>
<feature type="transmembrane region" description="Helical" evidence="1">
    <location>
        <begin position="204"/>
        <end position="224"/>
    </location>
</feature>